<name>A0A8S1THY5_PAROT</name>
<dbReference type="OrthoDB" id="6738456at2759"/>
<keyword evidence="2" id="KW-1185">Reference proteome</keyword>
<accession>A0A8S1THY5</accession>
<comment type="caution">
    <text evidence="1">The sequence shown here is derived from an EMBL/GenBank/DDBJ whole genome shotgun (WGS) entry which is preliminary data.</text>
</comment>
<proteinExistence type="predicted"/>
<reference evidence="1" key="1">
    <citation type="submission" date="2021-01" db="EMBL/GenBank/DDBJ databases">
        <authorList>
            <consortium name="Genoscope - CEA"/>
            <person name="William W."/>
        </authorList>
    </citation>
    <scope>NUCLEOTIDE SEQUENCE</scope>
</reference>
<dbReference type="AlphaFoldDB" id="A0A8S1THY5"/>
<organism evidence="1 2">
    <name type="scientific">Paramecium octaurelia</name>
    <dbReference type="NCBI Taxonomy" id="43137"/>
    <lineage>
        <taxon>Eukaryota</taxon>
        <taxon>Sar</taxon>
        <taxon>Alveolata</taxon>
        <taxon>Ciliophora</taxon>
        <taxon>Intramacronucleata</taxon>
        <taxon>Oligohymenophorea</taxon>
        <taxon>Peniculida</taxon>
        <taxon>Parameciidae</taxon>
        <taxon>Paramecium</taxon>
    </lineage>
</organism>
<sequence length="89" mass="10637">MQQTQKTYKNFKEMHSIQERQVKFKEKLSQNPEMIPIILEKHPKSQIQSLKNQFHSEFQDDSIPRYIKTHSTDFSQAIPLLSHWKLVVA</sequence>
<dbReference type="Proteomes" id="UP000683925">
    <property type="component" value="Unassembled WGS sequence"/>
</dbReference>
<evidence type="ECO:0000313" key="1">
    <source>
        <dbReference type="EMBL" id="CAD8150479.1"/>
    </source>
</evidence>
<evidence type="ECO:0000313" key="2">
    <source>
        <dbReference type="Proteomes" id="UP000683925"/>
    </source>
</evidence>
<dbReference type="EMBL" id="CAJJDP010000023">
    <property type="protein sequence ID" value="CAD8150479.1"/>
    <property type="molecule type" value="Genomic_DNA"/>
</dbReference>
<protein>
    <submittedName>
        <fullName evidence="1">Uncharacterized protein</fullName>
    </submittedName>
</protein>
<gene>
    <name evidence="1" type="ORF">POCTA_138.1.T0230354</name>
</gene>